<dbReference type="SUPFAM" id="SSF56672">
    <property type="entry name" value="DNA/RNA polymerases"/>
    <property type="match status" value="1"/>
</dbReference>
<keyword evidence="4" id="KW-0808">Transferase</keyword>
<organism evidence="7 8">
    <name type="scientific">Vitis vinifera</name>
    <name type="common">Grape</name>
    <dbReference type="NCBI Taxonomy" id="29760"/>
    <lineage>
        <taxon>Eukaryota</taxon>
        <taxon>Viridiplantae</taxon>
        <taxon>Streptophyta</taxon>
        <taxon>Embryophyta</taxon>
        <taxon>Tracheophyta</taxon>
        <taxon>Spermatophyta</taxon>
        <taxon>Magnoliopsida</taxon>
        <taxon>eudicotyledons</taxon>
        <taxon>Gunneridae</taxon>
        <taxon>Pentapetalae</taxon>
        <taxon>rosids</taxon>
        <taxon>Vitales</taxon>
        <taxon>Vitaceae</taxon>
        <taxon>Viteae</taxon>
        <taxon>Vitis</taxon>
    </lineage>
</organism>
<dbReference type="InterPro" id="IPR013103">
    <property type="entry name" value="RVT_2"/>
</dbReference>
<dbReference type="InterPro" id="IPR057670">
    <property type="entry name" value="SH3_retrovirus"/>
</dbReference>
<dbReference type="GO" id="GO:0003676">
    <property type="term" value="F:nucleic acid binding"/>
    <property type="evidence" value="ECO:0007669"/>
    <property type="project" value="InterPro"/>
</dbReference>
<dbReference type="InterPro" id="IPR012820">
    <property type="entry name" value="Sucrose_synthase_pln/cyn"/>
</dbReference>
<gene>
    <name evidence="7" type="primary">SUS2_19</name>
    <name evidence="7" type="ORF">CK203_051762</name>
</gene>
<comment type="similarity">
    <text evidence="1">Belongs to the glycosyltransferase 1 family. Plant sucrose synthase subfamily.</text>
</comment>
<dbReference type="Gene3D" id="3.40.50.2000">
    <property type="entry name" value="Glycogen Phosphorylase B"/>
    <property type="match status" value="2"/>
</dbReference>
<dbReference type="InterPro" id="IPR000368">
    <property type="entry name" value="Sucrose_synth_GT-B1"/>
</dbReference>
<dbReference type="GO" id="GO:0016157">
    <property type="term" value="F:sucrose synthase activity"/>
    <property type="evidence" value="ECO:0007669"/>
    <property type="project" value="UniProtKB-EC"/>
</dbReference>
<evidence type="ECO:0000259" key="6">
    <source>
        <dbReference type="PROSITE" id="PS50994"/>
    </source>
</evidence>
<evidence type="ECO:0000256" key="4">
    <source>
        <dbReference type="ARBA" id="ARBA00022679"/>
    </source>
</evidence>
<sequence length="866" mass="96234">MVCGSGCKNVLSFAMISTRAILIWLINVTREVLGERLLLLILQVKKQSTNLAEAFVACSIPDSNEFEWYPDSGATSHLTNNPKGVDVPAVYSGNERVMSFQCDGGTEFKNNKFRSHLTSCGIVLRIACPYTSSQNGIAEHKHQHVTETGLTIMFHACVLLFLWVEAFSTTVYLINRLPSQTLDGKTPYELLFGYSPIHKGFRCFDRKTQCLYVSRHVQFYETIFPYAGDDMQQIHNSTPYITFSDSFESNDNMSLDLLLSSPISNPNCLPCSDDLHASSHASLVISTIPSSSPLSPSVSISTTSTNTNPMVTRGKASIFKPKAYHALTLSPLSQFFQVILAIREPRGFKSAAKHPKWLSAMDDEIQALKKNDTWDLVPCPVNHNVVGCCWIFKTKLHANGSIERHKARLVAKGFSQIHGLDFRDTFNPVVRPATIRIILSIAVTSGWPLHLLDVKNAFLHGHLSEEVYMEQPPGYTDPQFPQHVCRLKRALYGLKQGPHAWHNLSFVLFDNMVLTGTSPALIKTLITRLSKEFAMKDLGSLHYFLGVEVQHNSQGLFLSQTKYALDLLQRVDMIEAKPISTPFVVGTVHHGLQLHCTSSHELLAYSDTDWAGCPDTQQSTSGYLIFFGPNLVSWCSKKQSTISRSSAEAEYRSLAITTAEIQAKLESGVGHALDEGNIEVGVWGRPLALLGLPDTGGQIVYMLDQVCALENEMLLKIQKQGLDVIPKILIVTRLIPDAKGTTRNQRLERISEDVSNEIAAELQGVPDLIIGNYSDGNLVASLLSYKLGITQCNIAHALEKTKYPESDIYWRKFEDKYHFSSQFTADLIAMNNADSIITSTYQEIAGSKNHVGQYESHTAFTLPGLH</sequence>
<dbReference type="CDD" id="cd09272">
    <property type="entry name" value="RNase_HI_RT_Ty1"/>
    <property type="match status" value="1"/>
</dbReference>
<proteinExistence type="inferred from homology"/>
<dbReference type="SUPFAM" id="SSF53098">
    <property type="entry name" value="Ribonuclease H-like"/>
    <property type="match status" value="1"/>
</dbReference>
<protein>
    <recommendedName>
        <fullName evidence="2">sucrose synthase</fullName>
        <ecNumber evidence="2">2.4.1.13</ecNumber>
    </recommendedName>
</protein>
<comment type="caution">
    <text evidence="7">The sequence shown here is derived from an EMBL/GenBank/DDBJ whole genome shotgun (WGS) entry which is preliminary data.</text>
</comment>
<feature type="domain" description="Integrase catalytic" evidence="6">
    <location>
        <begin position="98"/>
        <end position="195"/>
    </location>
</feature>
<evidence type="ECO:0000256" key="3">
    <source>
        <dbReference type="ARBA" id="ARBA00022676"/>
    </source>
</evidence>
<dbReference type="PANTHER" id="PTHR45839:SF9">
    <property type="entry name" value="SUCROSE SYNTHASE 2"/>
    <property type="match status" value="1"/>
</dbReference>
<dbReference type="PROSITE" id="PS50994">
    <property type="entry name" value="INTEGRASE"/>
    <property type="match status" value="1"/>
</dbReference>
<evidence type="ECO:0000256" key="2">
    <source>
        <dbReference type="ARBA" id="ARBA00012540"/>
    </source>
</evidence>
<accession>A0A438HG99</accession>
<evidence type="ECO:0000313" key="8">
    <source>
        <dbReference type="Proteomes" id="UP000288805"/>
    </source>
</evidence>
<name>A0A438HG99_VITVI</name>
<dbReference type="InterPro" id="IPR036397">
    <property type="entry name" value="RNaseH_sf"/>
</dbReference>
<comment type="catalytic activity">
    <reaction evidence="5">
        <text>an NDP-alpha-D-glucose + D-fructose = a ribonucleoside 5'-diphosphate + sucrose + H(+)</text>
        <dbReference type="Rhea" id="RHEA:16241"/>
        <dbReference type="ChEBI" id="CHEBI:15378"/>
        <dbReference type="ChEBI" id="CHEBI:17992"/>
        <dbReference type="ChEBI" id="CHEBI:37721"/>
        <dbReference type="ChEBI" id="CHEBI:57930"/>
        <dbReference type="ChEBI" id="CHEBI:76533"/>
        <dbReference type="EC" id="2.4.1.13"/>
    </reaction>
</comment>
<dbReference type="Pfam" id="PF25597">
    <property type="entry name" value="SH3_retrovirus"/>
    <property type="match status" value="1"/>
</dbReference>
<keyword evidence="3" id="KW-0328">Glycosyltransferase</keyword>
<dbReference type="GO" id="GO:0005985">
    <property type="term" value="P:sucrose metabolic process"/>
    <property type="evidence" value="ECO:0007669"/>
    <property type="project" value="InterPro"/>
</dbReference>
<dbReference type="SUPFAM" id="SSF53756">
    <property type="entry name" value="UDP-Glycosyltransferase/glycogen phosphorylase"/>
    <property type="match status" value="1"/>
</dbReference>
<dbReference type="InterPro" id="IPR001584">
    <property type="entry name" value="Integrase_cat-core"/>
</dbReference>
<dbReference type="AlphaFoldDB" id="A0A438HG99"/>
<evidence type="ECO:0000256" key="5">
    <source>
        <dbReference type="ARBA" id="ARBA00049030"/>
    </source>
</evidence>
<dbReference type="InterPro" id="IPR012337">
    <property type="entry name" value="RNaseH-like_sf"/>
</dbReference>
<evidence type="ECO:0000256" key="1">
    <source>
        <dbReference type="ARBA" id="ARBA00005894"/>
    </source>
</evidence>
<dbReference type="GO" id="GO:0015074">
    <property type="term" value="P:DNA integration"/>
    <property type="evidence" value="ECO:0007669"/>
    <property type="project" value="InterPro"/>
</dbReference>
<dbReference type="InterPro" id="IPR043502">
    <property type="entry name" value="DNA/RNA_pol_sf"/>
</dbReference>
<reference evidence="7 8" key="1">
    <citation type="journal article" date="2018" name="PLoS Genet.">
        <title>Population sequencing reveals clonal diversity and ancestral inbreeding in the grapevine cultivar Chardonnay.</title>
        <authorList>
            <person name="Roach M.J."/>
            <person name="Johnson D.L."/>
            <person name="Bohlmann J."/>
            <person name="van Vuuren H.J."/>
            <person name="Jones S.J."/>
            <person name="Pretorius I.S."/>
            <person name="Schmidt S.A."/>
            <person name="Borneman A.R."/>
        </authorList>
    </citation>
    <scope>NUCLEOTIDE SEQUENCE [LARGE SCALE GENOMIC DNA]</scope>
    <source>
        <strain evidence="8">cv. Chardonnay</strain>
        <tissue evidence="7">Leaf</tissue>
    </source>
</reference>
<dbReference type="Proteomes" id="UP000288805">
    <property type="component" value="Unassembled WGS sequence"/>
</dbReference>
<dbReference type="PANTHER" id="PTHR45839">
    <property type="match status" value="1"/>
</dbReference>
<dbReference type="Gene3D" id="3.30.420.10">
    <property type="entry name" value="Ribonuclease H-like superfamily/Ribonuclease H"/>
    <property type="match status" value="1"/>
</dbReference>
<dbReference type="Pfam" id="PF07727">
    <property type="entry name" value="RVT_2"/>
    <property type="match status" value="2"/>
</dbReference>
<dbReference type="EC" id="2.4.1.13" evidence="2"/>
<dbReference type="OrthoDB" id="1710878at2759"/>
<dbReference type="EMBL" id="QGNW01000228">
    <property type="protein sequence ID" value="RVW83492.1"/>
    <property type="molecule type" value="Genomic_DNA"/>
</dbReference>
<dbReference type="Pfam" id="PF00862">
    <property type="entry name" value="GT-B_Sucrose_synth"/>
    <property type="match status" value="1"/>
</dbReference>
<evidence type="ECO:0000313" key="7">
    <source>
        <dbReference type="EMBL" id="RVW83492.1"/>
    </source>
</evidence>